<dbReference type="InterPro" id="IPR043502">
    <property type="entry name" value="DNA/RNA_pol_sf"/>
</dbReference>
<feature type="non-terminal residue" evidence="2">
    <location>
        <position position="1"/>
    </location>
</feature>
<dbReference type="PANTHER" id="PTHR33064">
    <property type="entry name" value="POL PROTEIN"/>
    <property type="match status" value="1"/>
</dbReference>
<dbReference type="Gene3D" id="3.30.70.270">
    <property type="match status" value="1"/>
</dbReference>
<protein>
    <submittedName>
        <fullName evidence="2">Mitochondrial protein</fullName>
    </submittedName>
</protein>
<keyword evidence="1" id="KW-0812">Transmembrane</keyword>
<accession>A0A371I090</accession>
<feature type="transmembrane region" description="Helical" evidence="1">
    <location>
        <begin position="12"/>
        <end position="36"/>
    </location>
</feature>
<organism evidence="2 3">
    <name type="scientific">Mucuna pruriens</name>
    <name type="common">Velvet bean</name>
    <name type="synonym">Dolichos pruriens</name>
    <dbReference type="NCBI Taxonomy" id="157652"/>
    <lineage>
        <taxon>Eukaryota</taxon>
        <taxon>Viridiplantae</taxon>
        <taxon>Streptophyta</taxon>
        <taxon>Embryophyta</taxon>
        <taxon>Tracheophyta</taxon>
        <taxon>Spermatophyta</taxon>
        <taxon>Magnoliopsida</taxon>
        <taxon>eudicotyledons</taxon>
        <taxon>Gunneridae</taxon>
        <taxon>Pentapetalae</taxon>
        <taxon>rosids</taxon>
        <taxon>fabids</taxon>
        <taxon>Fabales</taxon>
        <taxon>Fabaceae</taxon>
        <taxon>Papilionoideae</taxon>
        <taxon>50 kb inversion clade</taxon>
        <taxon>NPAAA clade</taxon>
        <taxon>indigoferoid/millettioid clade</taxon>
        <taxon>Phaseoleae</taxon>
        <taxon>Mucuna</taxon>
    </lineage>
</organism>
<proteinExistence type="predicted"/>
<sequence>MPFKLTNALSTFMRLMNHVLISLIGICMIVNLNYILVYSSCVDDHSLPTPKTIGDVRSFHGLTSFYRHFVKVFSTLVAPLNEIVKKDVGFRWEES</sequence>
<dbReference type="InterPro" id="IPR051320">
    <property type="entry name" value="Viral_Replic_Matur_Polypro"/>
</dbReference>
<name>A0A371I090_MUCPR</name>
<dbReference type="OrthoDB" id="415724at2759"/>
<keyword evidence="1" id="KW-1133">Transmembrane helix</keyword>
<keyword evidence="3" id="KW-1185">Reference proteome</keyword>
<evidence type="ECO:0000313" key="2">
    <source>
        <dbReference type="EMBL" id="RDY08354.1"/>
    </source>
</evidence>
<dbReference type="AlphaFoldDB" id="A0A371I090"/>
<dbReference type="Proteomes" id="UP000257109">
    <property type="component" value="Unassembled WGS sequence"/>
</dbReference>
<gene>
    <name evidence="2" type="ORF">CR513_07443</name>
</gene>
<dbReference type="InterPro" id="IPR043128">
    <property type="entry name" value="Rev_trsase/Diguanyl_cyclase"/>
</dbReference>
<keyword evidence="1" id="KW-0472">Membrane</keyword>
<comment type="caution">
    <text evidence="2">The sequence shown here is derived from an EMBL/GenBank/DDBJ whole genome shotgun (WGS) entry which is preliminary data.</text>
</comment>
<evidence type="ECO:0000313" key="3">
    <source>
        <dbReference type="Proteomes" id="UP000257109"/>
    </source>
</evidence>
<dbReference type="SUPFAM" id="SSF56672">
    <property type="entry name" value="DNA/RNA polymerases"/>
    <property type="match status" value="1"/>
</dbReference>
<evidence type="ECO:0000256" key="1">
    <source>
        <dbReference type="SAM" id="Phobius"/>
    </source>
</evidence>
<reference evidence="2" key="1">
    <citation type="submission" date="2018-05" db="EMBL/GenBank/DDBJ databases">
        <title>Draft genome of Mucuna pruriens seed.</title>
        <authorList>
            <person name="Nnadi N.E."/>
            <person name="Vos R."/>
            <person name="Hasami M.H."/>
            <person name="Devisetty U.K."/>
            <person name="Aguiy J.C."/>
        </authorList>
    </citation>
    <scope>NUCLEOTIDE SEQUENCE [LARGE SCALE GENOMIC DNA]</scope>
    <source>
        <strain evidence="2">JCA_2017</strain>
    </source>
</reference>
<dbReference type="EMBL" id="QJKJ01001293">
    <property type="protein sequence ID" value="RDY08354.1"/>
    <property type="molecule type" value="Genomic_DNA"/>
</dbReference>
<dbReference type="PANTHER" id="PTHR33064:SF37">
    <property type="entry name" value="RIBONUCLEASE H"/>
    <property type="match status" value="1"/>
</dbReference>